<dbReference type="OrthoDB" id="166980at2"/>
<gene>
    <name evidence="8" type="ordered locus">trd_1904</name>
</gene>
<dbReference type="eggNOG" id="COG1826">
    <property type="taxonomic scope" value="Bacteria"/>
</dbReference>
<evidence type="ECO:0000256" key="1">
    <source>
        <dbReference type="ARBA" id="ARBA00004167"/>
    </source>
</evidence>
<keyword evidence="9" id="KW-1185">Reference proteome</keyword>
<name>B9L204_THERP</name>
<dbReference type="GO" id="GO:0016020">
    <property type="term" value="C:membrane"/>
    <property type="evidence" value="ECO:0007669"/>
    <property type="project" value="UniProtKB-ARBA"/>
</dbReference>
<organism evidence="8 9">
    <name type="scientific">Thermomicrobium roseum (strain ATCC 27502 / DSM 5159 / P-2)</name>
    <dbReference type="NCBI Taxonomy" id="309801"/>
    <lineage>
        <taxon>Bacteria</taxon>
        <taxon>Pseudomonadati</taxon>
        <taxon>Thermomicrobiota</taxon>
        <taxon>Thermomicrobia</taxon>
        <taxon>Thermomicrobiales</taxon>
        <taxon>Thermomicrobiaceae</taxon>
        <taxon>Thermomicrobium</taxon>
    </lineage>
</organism>
<keyword evidence="4" id="KW-0653">Protein transport</keyword>
<dbReference type="HOGENOM" id="CLU_2526443_0_0_0"/>
<dbReference type="KEGG" id="tro:trd_1904"/>
<evidence type="ECO:0000256" key="6">
    <source>
        <dbReference type="ARBA" id="ARBA00023010"/>
    </source>
</evidence>
<dbReference type="STRING" id="309801.trd_1904"/>
<evidence type="ECO:0000256" key="5">
    <source>
        <dbReference type="ARBA" id="ARBA00022989"/>
    </source>
</evidence>
<keyword evidence="5" id="KW-1133">Transmembrane helix</keyword>
<evidence type="ECO:0000313" key="8">
    <source>
        <dbReference type="EMBL" id="ACM05022.1"/>
    </source>
</evidence>
<evidence type="ECO:0000256" key="2">
    <source>
        <dbReference type="ARBA" id="ARBA00022448"/>
    </source>
</evidence>
<accession>B9L204</accession>
<dbReference type="EMBL" id="CP001275">
    <property type="protein sequence ID" value="ACM05022.1"/>
    <property type="molecule type" value="Genomic_DNA"/>
</dbReference>
<dbReference type="InterPro" id="IPR003369">
    <property type="entry name" value="TatA/B/E"/>
</dbReference>
<evidence type="ECO:0000256" key="7">
    <source>
        <dbReference type="ARBA" id="ARBA00023136"/>
    </source>
</evidence>
<proteinExistence type="predicted"/>
<keyword evidence="7" id="KW-0472">Membrane</keyword>
<evidence type="ECO:0000256" key="3">
    <source>
        <dbReference type="ARBA" id="ARBA00022692"/>
    </source>
</evidence>
<comment type="subcellular location">
    <subcellularLocation>
        <location evidence="1">Membrane</location>
        <topology evidence="1">Single-pass membrane protein</topology>
    </subcellularLocation>
</comment>
<sequence length="84" mass="9651">MIDGLRQPWRLRSSLLIVLIDFGPGKLSELGSAIGRSIREFRRNVRDETSGQRAAERARTPETAFLRWTLARLRRVPGFRVPGY</sequence>
<dbReference type="GO" id="GO:0015031">
    <property type="term" value="P:protein transport"/>
    <property type="evidence" value="ECO:0007669"/>
    <property type="project" value="UniProtKB-KW"/>
</dbReference>
<dbReference type="AlphaFoldDB" id="B9L204"/>
<evidence type="ECO:0000313" key="9">
    <source>
        <dbReference type="Proteomes" id="UP000000447"/>
    </source>
</evidence>
<dbReference type="Gene3D" id="1.20.5.3310">
    <property type="match status" value="1"/>
</dbReference>
<reference evidence="8 9" key="1">
    <citation type="journal article" date="2009" name="PLoS ONE">
        <title>Complete genome sequence of the aerobic CO-oxidizing thermophile Thermomicrobium roseum.</title>
        <authorList>
            <person name="Wu D."/>
            <person name="Raymond J."/>
            <person name="Wu M."/>
            <person name="Chatterji S."/>
            <person name="Ren Q."/>
            <person name="Graham J.E."/>
            <person name="Bryant D.A."/>
            <person name="Robb F."/>
            <person name="Colman A."/>
            <person name="Tallon L.J."/>
            <person name="Badger J.H."/>
            <person name="Madupu R."/>
            <person name="Ward N.L."/>
            <person name="Eisen J.A."/>
        </authorList>
    </citation>
    <scope>NUCLEOTIDE SEQUENCE [LARGE SCALE GENOMIC DNA]</scope>
    <source>
        <strain evidence="9">ATCC 27502 / DSM 5159 / P-2</strain>
    </source>
</reference>
<evidence type="ECO:0000256" key="4">
    <source>
        <dbReference type="ARBA" id="ARBA00022927"/>
    </source>
</evidence>
<dbReference type="Pfam" id="PF02416">
    <property type="entry name" value="TatA_B_E"/>
    <property type="match status" value="1"/>
</dbReference>
<protein>
    <submittedName>
        <fullName evidence="8">MttA/Hcf106 family protein</fullName>
    </submittedName>
</protein>
<keyword evidence="3" id="KW-0812">Transmembrane</keyword>
<dbReference type="RefSeq" id="WP_015922846.1">
    <property type="nucleotide sequence ID" value="NC_011959.1"/>
</dbReference>
<dbReference type="Proteomes" id="UP000000447">
    <property type="component" value="Chromosome"/>
</dbReference>
<keyword evidence="2" id="KW-0813">Transport</keyword>
<keyword evidence="6" id="KW-0811">Translocation</keyword>